<sequence>MQTVSGPSGLSAPAGPPPALATSRPPTAYRRLDGLFDVELVPGPDGDLRGPRSGTPMDAHGLAELVQRTGGAGDDVRIVMAGAGRHAAVFAELAGLLGRDVLITPAGGETRWPSGRADAAPSLDAATPVDAATACPADWRVVQPPAMATDLPGWYDTSDGVVRERTGTVTLPLPGGLMLATRADFVARRAAAATLLPGHAELTTIGAAVRAGGFVVGDYAGGHEVADGRRLAASLAELPLYGTEVRMWIAWPADRDEQERLDRNLRNFAETTGAIVWAPAPEATTEVLDGCRDLSVSARDGRPATWRVYSPTLAGIPRFESDADGRLSPAGELLTRSTDGVPLISVPPDRWRAARHWYAEVAPRGGLFAVDLTVLPDGRWAVQHAGSGPHVLGPREFQRVLRSTGWRGEDLMLLASYPAGAGQGLRRHGRWLADDLGAGIWVLPAETDIAVRNGIPRALDRQGRPVAWERLADGDSAHWRSADGILLPADVRPDGSRSTEGQGPVRRTSEVVPDPAPAATGRDGSECDPDAAPNDPLTGEKPPVERALAGGPVPSRNPFPMPPTGSTPRLHSARSRLKHGIYWLADRPRVNADPIDLYVICGATPDQVAEDGLPTPHLFAVGLLRPPAPDSLRPGENLVRVRVGEAGAVDLSSIDVHVPPTLQLLLSGWGESYLLPGGLLERTRLLAGYLTDPAGGYRPGPEFGGEQPLRLRCRGARHGIDGLPADVPRWPRAADTTAYALLPGSRVAAAGGALAMLSGKPRPKAGHRLLQLRVPRRRAIDVRAVTAQLAELSSVLSCAGALNGEKIELILPARDYDTVTVLQVLAPGRLSWRSVPGSGGVPLTDFLASDGGTAAGASAAR</sequence>
<dbReference type="EMBL" id="BAABJQ010000002">
    <property type="protein sequence ID" value="GAA5179125.1"/>
    <property type="molecule type" value="Genomic_DNA"/>
</dbReference>
<feature type="region of interest" description="Disordered" evidence="1">
    <location>
        <begin position="1"/>
        <end position="26"/>
    </location>
</feature>
<keyword evidence="3" id="KW-1185">Reference proteome</keyword>
<accession>A0ABP9RJS5</accession>
<gene>
    <name evidence="2" type="ORF">GCM10023322_08190</name>
</gene>
<feature type="region of interest" description="Disordered" evidence="1">
    <location>
        <begin position="485"/>
        <end position="572"/>
    </location>
</feature>
<proteinExistence type="predicted"/>
<feature type="compositionally biased region" description="Low complexity" evidence="1">
    <location>
        <begin position="1"/>
        <end position="13"/>
    </location>
</feature>
<organism evidence="2 3">
    <name type="scientific">Rugosimonospora acidiphila</name>
    <dbReference type="NCBI Taxonomy" id="556531"/>
    <lineage>
        <taxon>Bacteria</taxon>
        <taxon>Bacillati</taxon>
        <taxon>Actinomycetota</taxon>
        <taxon>Actinomycetes</taxon>
        <taxon>Micromonosporales</taxon>
        <taxon>Micromonosporaceae</taxon>
        <taxon>Rugosimonospora</taxon>
    </lineage>
</organism>
<protein>
    <submittedName>
        <fullName evidence="2">Uncharacterized protein</fullName>
    </submittedName>
</protein>
<dbReference type="Proteomes" id="UP001501570">
    <property type="component" value="Unassembled WGS sequence"/>
</dbReference>
<evidence type="ECO:0000256" key="1">
    <source>
        <dbReference type="SAM" id="MobiDB-lite"/>
    </source>
</evidence>
<comment type="caution">
    <text evidence="2">The sequence shown here is derived from an EMBL/GenBank/DDBJ whole genome shotgun (WGS) entry which is preliminary data.</text>
</comment>
<evidence type="ECO:0000313" key="3">
    <source>
        <dbReference type="Proteomes" id="UP001501570"/>
    </source>
</evidence>
<feature type="compositionally biased region" description="Pro residues" evidence="1">
    <location>
        <begin position="555"/>
        <end position="565"/>
    </location>
</feature>
<evidence type="ECO:0000313" key="2">
    <source>
        <dbReference type="EMBL" id="GAA5179125.1"/>
    </source>
</evidence>
<name>A0ABP9RJS5_9ACTN</name>
<reference evidence="3" key="1">
    <citation type="journal article" date="2019" name="Int. J. Syst. Evol. Microbiol.">
        <title>The Global Catalogue of Microorganisms (GCM) 10K type strain sequencing project: providing services to taxonomists for standard genome sequencing and annotation.</title>
        <authorList>
            <consortium name="The Broad Institute Genomics Platform"/>
            <consortium name="The Broad Institute Genome Sequencing Center for Infectious Disease"/>
            <person name="Wu L."/>
            <person name="Ma J."/>
        </authorList>
    </citation>
    <scope>NUCLEOTIDE SEQUENCE [LARGE SCALE GENOMIC DNA]</scope>
    <source>
        <strain evidence="3">JCM 18304</strain>
    </source>
</reference>